<evidence type="ECO:0000313" key="2">
    <source>
        <dbReference type="Proteomes" id="UP000266178"/>
    </source>
</evidence>
<dbReference type="EMBL" id="QWLB01000008">
    <property type="protein sequence ID" value="RIH93207.1"/>
    <property type="molecule type" value="Genomic_DNA"/>
</dbReference>
<keyword evidence="2" id="KW-1185">Reference proteome</keyword>
<gene>
    <name evidence="1" type="ORF">Mgrana_00834</name>
</gene>
<protein>
    <submittedName>
        <fullName evidence="1">Uncharacterized protein</fullName>
    </submittedName>
</protein>
<sequence length="64" mass="7238">MMLGAAATLGLFVLLWALTAFWVLAVGAGVVGSLAYAWRRLEARWWPGRWRRLPARRGPTRPPY</sequence>
<reference evidence="1 2" key="1">
    <citation type="submission" date="2018-08" db="EMBL/GenBank/DDBJ databases">
        <title>Meiothermus granaticius genome AF-68 sequencing project.</title>
        <authorList>
            <person name="Da Costa M.S."/>
            <person name="Albuquerque L."/>
            <person name="Raposo P."/>
            <person name="Froufe H.J.C."/>
            <person name="Barroso C.S."/>
            <person name="Egas C."/>
        </authorList>
    </citation>
    <scope>NUCLEOTIDE SEQUENCE [LARGE SCALE GENOMIC DNA]</scope>
    <source>
        <strain evidence="1 2">AF-68</strain>
    </source>
</reference>
<proteinExistence type="predicted"/>
<evidence type="ECO:0000313" key="1">
    <source>
        <dbReference type="EMBL" id="RIH93207.1"/>
    </source>
</evidence>
<comment type="caution">
    <text evidence="1">The sequence shown here is derived from an EMBL/GenBank/DDBJ whole genome shotgun (WGS) entry which is preliminary data.</text>
</comment>
<name>A0A399F972_9DEIN</name>
<organism evidence="1 2">
    <name type="scientific">Meiothermus granaticius NBRC 107808</name>
    <dbReference type="NCBI Taxonomy" id="1227551"/>
    <lineage>
        <taxon>Bacteria</taxon>
        <taxon>Thermotogati</taxon>
        <taxon>Deinococcota</taxon>
        <taxon>Deinococci</taxon>
        <taxon>Thermales</taxon>
        <taxon>Thermaceae</taxon>
        <taxon>Meiothermus</taxon>
    </lineage>
</organism>
<accession>A0A399F972</accession>
<dbReference type="AlphaFoldDB" id="A0A399F972"/>
<dbReference type="Proteomes" id="UP000266178">
    <property type="component" value="Unassembled WGS sequence"/>
</dbReference>